<protein>
    <submittedName>
        <fullName evidence="1">Uncharacterized protein</fullName>
    </submittedName>
</protein>
<comment type="caution">
    <text evidence="1">The sequence shown here is derived from an EMBL/GenBank/DDBJ whole genome shotgun (WGS) entry which is preliminary data.</text>
</comment>
<accession>A0ABN3BRH8</accession>
<evidence type="ECO:0000313" key="2">
    <source>
        <dbReference type="Proteomes" id="UP001500432"/>
    </source>
</evidence>
<sequence length="56" mass="6127">MNVLVAHEAELAQGPIWLFSSGPLGDDKVDKEGRDGLETTAPKEFEKFADLLRVKG</sequence>
<proteinExistence type="predicted"/>
<keyword evidence="2" id="KW-1185">Reference proteome</keyword>
<gene>
    <name evidence="1" type="ORF">GCM10009849_16260</name>
</gene>
<dbReference type="Proteomes" id="UP001500432">
    <property type="component" value="Unassembled WGS sequence"/>
</dbReference>
<dbReference type="EMBL" id="BAAAQW010000004">
    <property type="protein sequence ID" value="GAA2199533.1"/>
    <property type="molecule type" value="Genomic_DNA"/>
</dbReference>
<evidence type="ECO:0000313" key="1">
    <source>
        <dbReference type="EMBL" id="GAA2199533.1"/>
    </source>
</evidence>
<reference evidence="1 2" key="1">
    <citation type="journal article" date="2019" name="Int. J. Syst. Evol. Microbiol.">
        <title>The Global Catalogue of Microorganisms (GCM) 10K type strain sequencing project: providing services to taxonomists for standard genome sequencing and annotation.</title>
        <authorList>
            <consortium name="The Broad Institute Genomics Platform"/>
            <consortium name="The Broad Institute Genome Sequencing Center for Infectious Disease"/>
            <person name="Wu L."/>
            <person name="Ma J."/>
        </authorList>
    </citation>
    <scope>NUCLEOTIDE SEQUENCE [LARGE SCALE GENOMIC DNA]</scope>
    <source>
        <strain evidence="1 2">JCM 16034</strain>
    </source>
</reference>
<name>A0ABN3BRH8_9MICC</name>
<organism evidence="1 2">
    <name type="scientific">Sinomonas flava</name>
    <dbReference type="NCBI Taxonomy" id="496857"/>
    <lineage>
        <taxon>Bacteria</taxon>
        <taxon>Bacillati</taxon>
        <taxon>Actinomycetota</taxon>
        <taxon>Actinomycetes</taxon>
        <taxon>Micrococcales</taxon>
        <taxon>Micrococcaceae</taxon>
        <taxon>Sinomonas</taxon>
    </lineage>
</organism>